<keyword evidence="3" id="KW-1185">Reference proteome</keyword>
<dbReference type="InterPro" id="IPR011037">
    <property type="entry name" value="Pyrv_Knase-like_insert_dom_sf"/>
</dbReference>
<dbReference type="Gene3D" id="2.40.33.20">
    <property type="entry name" value="PK beta-barrel domain-like"/>
    <property type="match status" value="1"/>
</dbReference>
<comment type="caution">
    <text evidence="2">The sequence shown here is derived from an EMBL/GenBank/DDBJ whole genome shotgun (WGS) entry which is preliminary data.</text>
</comment>
<gene>
    <name evidence="2" type="ORF">JNB85_01160</name>
</gene>
<feature type="domain" description="MOSC" evidence="1">
    <location>
        <begin position="99"/>
        <end position="257"/>
    </location>
</feature>
<protein>
    <submittedName>
        <fullName evidence="2">MOSC domain-containing protein</fullName>
    </submittedName>
</protein>
<dbReference type="Proteomes" id="UP000717752">
    <property type="component" value="Unassembled WGS sequence"/>
</dbReference>
<dbReference type="InterPro" id="IPR005303">
    <property type="entry name" value="MOCOS_middle"/>
</dbReference>
<dbReference type="EMBL" id="JAEUAK010000001">
    <property type="protein sequence ID" value="MBW9051015.1"/>
    <property type="molecule type" value="Genomic_DNA"/>
</dbReference>
<name>A0ABS7GLZ6_9HYPH</name>
<dbReference type="Pfam" id="PF03473">
    <property type="entry name" value="MOSC"/>
    <property type="match status" value="1"/>
</dbReference>
<dbReference type="SUPFAM" id="SSF50800">
    <property type="entry name" value="PK beta-barrel domain-like"/>
    <property type="match status" value="1"/>
</dbReference>
<evidence type="ECO:0000259" key="1">
    <source>
        <dbReference type="PROSITE" id="PS51340"/>
    </source>
</evidence>
<evidence type="ECO:0000313" key="3">
    <source>
        <dbReference type="Proteomes" id="UP000717752"/>
    </source>
</evidence>
<sequence>MQGNIESLFYYPIKGLSPQGIPGVDLQVAEGFPNDRVFGFARYDSGFDPVNPQPLPKDRFLVLVKEDRLAGLQTYLDPSTRQLTMKIQGHTAFEGNLHQSADVSAAVDFFATMFDLGVQQRPIFAYAGVHRFTDVSVVSKELMNAVSLINLASVRDLEAKVGRAVDPLRFRANIYFDGWPPFSELDLVGTEFSIGTARLRIVRKTRRCAATEVNPVSALRDLPVPRLLMQHYSHADLGVYAEVLEAGSVRSGDVIKV</sequence>
<evidence type="ECO:0000313" key="2">
    <source>
        <dbReference type="EMBL" id="MBW9051015.1"/>
    </source>
</evidence>
<organism evidence="2 3">
    <name type="scientific">Rhizobium mesosinicum</name>
    <dbReference type="NCBI Taxonomy" id="335017"/>
    <lineage>
        <taxon>Bacteria</taxon>
        <taxon>Pseudomonadati</taxon>
        <taxon>Pseudomonadota</taxon>
        <taxon>Alphaproteobacteria</taxon>
        <taxon>Hyphomicrobiales</taxon>
        <taxon>Rhizobiaceae</taxon>
        <taxon>Rhizobium/Agrobacterium group</taxon>
        <taxon>Rhizobium</taxon>
    </lineage>
</organism>
<dbReference type="InterPro" id="IPR005302">
    <property type="entry name" value="MoCF_Sase_C"/>
</dbReference>
<reference evidence="2 3" key="1">
    <citation type="journal article" date="2021" name="MBio">
        <title>Poor Competitiveness of Bradyrhizobium in Pigeon Pea Root Colonization in Indian Soils.</title>
        <authorList>
            <person name="Chalasani D."/>
            <person name="Basu A."/>
            <person name="Pullabhotla S.V.S.R.N."/>
            <person name="Jorrin B."/>
            <person name="Neal A.L."/>
            <person name="Poole P.S."/>
            <person name="Podile A.R."/>
            <person name="Tkacz A."/>
        </authorList>
    </citation>
    <scope>NUCLEOTIDE SEQUENCE [LARGE SCALE GENOMIC DNA]</scope>
    <source>
        <strain evidence="2 3">HU56</strain>
    </source>
</reference>
<accession>A0ABS7GLZ6</accession>
<proteinExistence type="predicted"/>
<dbReference type="PROSITE" id="PS51340">
    <property type="entry name" value="MOSC"/>
    <property type="match status" value="1"/>
</dbReference>
<dbReference type="Pfam" id="PF03476">
    <property type="entry name" value="MOSC_N"/>
    <property type="match status" value="1"/>
</dbReference>